<feature type="region of interest" description="Disordered" evidence="3">
    <location>
        <begin position="66"/>
        <end position="86"/>
    </location>
</feature>
<dbReference type="InterPro" id="IPR055355">
    <property type="entry name" value="ZP-C"/>
</dbReference>
<organism evidence="5 6">
    <name type="scientific">Coregonus suidteri</name>
    <dbReference type="NCBI Taxonomy" id="861788"/>
    <lineage>
        <taxon>Eukaryota</taxon>
        <taxon>Metazoa</taxon>
        <taxon>Chordata</taxon>
        <taxon>Craniata</taxon>
        <taxon>Vertebrata</taxon>
        <taxon>Euteleostomi</taxon>
        <taxon>Actinopterygii</taxon>
        <taxon>Neopterygii</taxon>
        <taxon>Teleostei</taxon>
        <taxon>Protacanthopterygii</taxon>
        <taxon>Salmoniformes</taxon>
        <taxon>Salmonidae</taxon>
        <taxon>Coregoninae</taxon>
        <taxon>Coregonus</taxon>
    </lineage>
</organism>
<dbReference type="Pfam" id="PF00100">
    <property type="entry name" value="Zona_pellucida"/>
    <property type="match status" value="1"/>
</dbReference>
<keyword evidence="1" id="KW-0732">Signal</keyword>
<dbReference type="Gene3D" id="2.60.40.4100">
    <property type="entry name" value="Zona pellucida, ZP-C domain"/>
    <property type="match status" value="1"/>
</dbReference>
<reference evidence="5 6" key="1">
    <citation type="submission" date="2021-04" db="EMBL/GenBank/DDBJ databases">
        <authorList>
            <person name="De Guttry C."/>
            <person name="Zahm M."/>
            <person name="Klopp C."/>
            <person name="Cabau C."/>
            <person name="Louis A."/>
            <person name="Berthelot C."/>
            <person name="Parey E."/>
            <person name="Roest Crollius H."/>
            <person name="Montfort J."/>
            <person name="Robinson-Rechavi M."/>
            <person name="Bucao C."/>
            <person name="Bouchez O."/>
            <person name="Gislard M."/>
            <person name="Lluch J."/>
            <person name="Milhes M."/>
            <person name="Lampietro C."/>
            <person name="Lopez Roques C."/>
            <person name="Donnadieu C."/>
            <person name="Braasch I."/>
            <person name="Desvignes T."/>
            <person name="Postlethwait J."/>
            <person name="Bobe J."/>
            <person name="Wedekind C."/>
            <person name="Guiguen Y."/>
        </authorList>
    </citation>
    <scope>NUCLEOTIDE SEQUENCE [LARGE SCALE GENOMIC DNA]</scope>
    <source>
        <strain evidence="5">Cs_M1</strain>
        <tissue evidence="5">Blood</tissue>
    </source>
</reference>
<evidence type="ECO:0000259" key="4">
    <source>
        <dbReference type="PROSITE" id="PS51034"/>
    </source>
</evidence>
<evidence type="ECO:0000256" key="1">
    <source>
        <dbReference type="ARBA" id="ARBA00022729"/>
    </source>
</evidence>
<dbReference type="PROSITE" id="PS51034">
    <property type="entry name" value="ZP_2"/>
    <property type="match status" value="1"/>
</dbReference>
<keyword evidence="6" id="KW-1185">Reference proteome</keyword>
<feature type="domain" description="ZP" evidence="4">
    <location>
        <begin position="1"/>
        <end position="57"/>
    </location>
</feature>
<proteinExistence type="predicted"/>
<evidence type="ECO:0000256" key="2">
    <source>
        <dbReference type="ARBA" id="ARBA00023157"/>
    </source>
</evidence>
<dbReference type="PANTHER" id="PTHR14002:SF18">
    <property type="entry name" value="ONCOPROTEIN-INDUCED TRANSCRIPT 3 PROTEIN"/>
    <property type="match status" value="1"/>
</dbReference>
<dbReference type="InterPro" id="IPR042235">
    <property type="entry name" value="ZP-C_dom"/>
</dbReference>
<dbReference type="AlphaFoldDB" id="A0AAN8MLK8"/>
<dbReference type="EMBL" id="JAGTTL010000001">
    <property type="protein sequence ID" value="KAK6329516.1"/>
    <property type="molecule type" value="Genomic_DNA"/>
</dbReference>
<dbReference type="PANTHER" id="PTHR14002">
    <property type="entry name" value="ENDOGLIN/TGF-BETA RECEPTOR TYPE III"/>
    <property type="match status" value="1"/>
</dbReference>
<evidence type="ECO:0000313" key="6">
    <source>
        <dbReference type="Proteomes" id="UP001356427"/>
    </source>
</evidence>
<gene>
    <name evidence="5" type="ORF">J4Q44_G00014940</name>
</gene>
<name>A0AAN8MLK8_9TELE</name>
<dbReference type="InterPro" id="IPR001507">
    <property type="entry name" value="ZP_dom"/>
</dbReference>
<evidence type="ECO:0000256" key="3">
    <source>
        <dbReference type="SAM" id="MobiDB-lite"/>
    </source>
</evidence>
<dbReference type="Proteomes" id="UP001356427">
    <property type="component" value="Unassembled WGS sequence"/>
</dbReference>
<evidence type="ECO:0000313" key="5">
    <source>
        <dbReference type="EMBL" id="KAK6329516.1"/>
    </source>
</evidence>
<accession>A0AAN8MLK8</accession>
<keyword evidence="2" id="KW-1015">Disulfide bond</keyword>
<protein>
    <recommendedName>
        <fullName evidence="4">ZP domain-containing protein</fullName>
    </recommendedName>
</protein>
<comment type="caution">
    <text evidence="5">The sequence shown here is derived from an EMBL/GenBank/DDBJ whole genome shotgun (WGS) entry which is preliminary data.</text>
</comment>
<sequence>MVRQYSAKDQLSKHYQVPVFKFVGKDNQEVFLHCRVLVCGAGDSRCSQGCRGRLRRELWRTEEEQEDRDWDQHHVLSGGPIRILPD</sequence>